<feature type="transmembrane region" description="Helical" evidence="2">
    <location>
        <begin position="464"/>
        <end position="486"/>
    </location>
</feature>
<dbReference type="Gene3D" id="3.40.1090.10">
    <property type="entry name" value="Cytosolic phospholipase A2 catalytic domain"/>
    <property type="match status" value="2"/>
</dbReference>
<feature type="transmembrane region" description="Helical" evidence="2">
    <location>
        <begin position="93"/>
        <end position="112"/>
    </location>
</feature>
<keyword evidence="2" id="KW-1133">Transmembrane helix</keyword>
<feature type="transmembrane region" description="Helical" evidence="2">
    <location>
        <begin position="60"/>
        <end position="81"/>
    </location>
</feature>
<feature type="transmembrane region" description="Helical" evidence="2">
    <location>
        <begin position="1019"/>
        <end position="1040"/>
    </location>
</feature>
<dbReference type="InterPro" id="IPR002641">
    <property type="entry name" value="PNPLA_dom"/>
</dbReference>
<feature type="transmembrane region" description="Helical" evidence="2">
    <location>
        <begin position="281"/>
        <end position="302"/>
    </location>
</feature>
<dbReference type="Proteomes" id="UP001224838">
    <property type="component" value="Chromosome"/>
</dbReference>
<evidence type="ECO:0000256" key="1">
    <source>
        <dbReference type="ARBA" id="ARBA00023098"/>
    </source>
</evidence>
<keyword evidence="2" id="KW-0472">Membrane</keyword>
<feature type="transmembrane region" description="Helical" evidence="2">
    <location>
        <begin position="351"/>
        <end position="372"/>
    </location>
</feature>
<keyword evidence="2" id="KW-0812">Transmembrane</keyword>
<dbReference type="Pfam" id="PF01734">
    <property type="entry name" value="Patatin"/>
    <property type="match status" value="1"/>
</dbReference>
<feature type="transmembrane region" description="Helical" evidence="2">
    <location>
        <begin position="962"/>
        <end position="980"/>
    </location>
</feature>
<feature type="transmembrane region" description="Helical" evidence="2">
    <location>
        <begin position="1049"/>
        <end position="1067"/>
    </location>
</feature>
<feature type="transmembrane region" description="Helical" evidence="2">
    <location>
        <begin position="209"/>
        <end position="230"/>
    </location>
</feature>
<feature type="transmembrane region" description="Helical" evidence="2">
    <location>
        <begin position="314"/>
        <end position="339"/>
    </location>
</feature>
<dbReference type="SUPFAM" id="SSF52151">
    <property type="entry name" value="FabD/lysophospholipase-like"/>
    <property type="match status" value="1"/>
</dbReference>
<accession>A0ABY9FKV7</accession>
<feature type="transmembrane region" description="Helical" evidence="2">
    <location>
        <begin position="1087"/>
        <end position="1110"/>
    </location>
</feature>
<dbReference type="RefSeq" id="WP_305471086.1">
    <property type="nucleotide sequence ID" value="NZ_CP117451.1"/>
</dbReference>
<proteinExistence type="predicted"/>
<feature type="transmembrane region" description="Helical" evidence="2">
    <location>
        <begin position="426"/>
        <end position="444"/>
    </location>
</feature>
<sequence length="1139" mass="125955">MTTQQKDPLPENIQSSSEALKLQAALDAEAVALSRHPRSAFYNKGGQTDGQTLRKTRKSIGLAFSGGGIRSATFCLGVLQALAGQKRLAAFDYLSTVSGGGYIGSWLSAWIYRKGLANVQESLAKADNVNTEKAPASLEPAEIVWLRRYSNYLTPRVGMLSMDTLTLLATWLRNVMLNLIILLGFFALLFTLPYALLRAYDFATPYANVFGFAAAWGGLFFTFCIGYNLWHQGLPINRRRNWLISIPGVILTVIVPGTVSSVFAVIWWTSINPGWDSALAAGRYLAGLLLVLLLTWLVAELSEGKHWRLLLRDAAVLCLAGGVGLVSGILVLAGASILLVLGEPTTVGHKIVLLCLGVPIFLAALGVTTSIYTGMVGRAFFERSREWWSRLNAWLMMIAFGWAIWCLLTFFSLPLLEWLQSRMGDWISLLGTGWIGTLLVSIFLRRPQSASMKKQLRVERLLNIASTTFVVGLVFFAAAATQKVLFATVATSSQAPAEAQKLPGIWTLFQNNVPAIELLTGNNPTTAGIPIFVLSIGILLFVTLLFAWRVDINKFSLHNMYKNRLVRCYLGASNQNLRNEQPFVGLDDDDDLSLHILSRGANGKKIAPQLPLHIINTTLNITQGADLAWQERKAASFVFTPLFCGYSLERTQGDTTSLHRDDAADPAYRPTEAYAARDQEEKGFTLGMALATSGAAVSPNMGRASLPMLAFVLTLFNIRLGRWSPNPAQSRWYSPSPRLGLLALLYELLGMSDERSRYVYLSDGGHFDNLGLYELVRRRCSVIFAVDASADEQREMTDLADTIRKCRVDLGVDISFSQLNDFRGDAKTLCTQGFITGTIHYDAQTNGTLVLIKPSLAALRDEPADVLNYAIQNSTFPHQTTVDQFFDESQFESFRRLGKLIGDRCLADPNVQRLLPIRRPARFPIHRRQGEEGRGHFTDFIGWLRNIPASQRPGRNGSLVDLFLEMYLATTLVGMILVLLDLTLFSTSNQFCWTLASCVNITKQQLSNVTPSGPWGSLAVWRIVLDNFFVLLYAITLLLGYKVGCAKRWWIWVLIVVPLVTGLSDYAENFTLLSLLGGHSITDMSDVLGLFTLVKFWGFALSVAVLAGLAPSIKRAFAARWDLSNTEDQTNNLVNIARE</sequence>
<dbReference type="EMBL" id="CP117451">
    <property type="protein sequence ID" value="WLH03924.1"/>
    <property type="molecule type" value="Genomic_DNA"/>
</dbReference>
<reference evidence="4 5" key="1">
    <citation type="submission" date="2023-02" db="EMBL/GenBank/DDBJ databases">
        <title>Evolution of Hrp T3SS in non-pathogenic Pseudomonas fluorescens.</title>
        <authorList>
            <person name="Liao K."/>
            <person name="Wei H."/>
            <person name="Gu Y."/>
        </authorList>
    </citation>
    <scope>NUCLEOTIDE SEQUENCE [LARGE SCALE GENOMIC DNA]</scope>
    <source>
        <strain evidence="4 5">FP2034</strain>
    </source>
</reference>
<feature type="domain" description="PNPLA" evidence="3">
    <location>
        <begin position="62"/>
        <end position="173"/>
    </location>
</feature>
<organism evidence="4 5">
    <name type="scientific">Pseudomonas beijingensis</name>
    <dbReference type="NCBI Taxonomy" id="2954101"/>
    <lineage>
        <taxon>Bacteria</taxon>
        <taxon>Pseudomonadati</taxon>
        <taxon>Pseudomonadota</taxon>
        <taxon>Gammaproteobacteria</taxon>
        <taxon>Pseudomonadales</taxon>
        <taxon>Pseudomonadaceae</taxon>
        <taxon>Pseudomonas</taxon>
    </lineage>
</organism>
<dbReference type="InterPro" id="IPR016035">
    <property type="entry name" value="Acyl_Trfase/lysoPLipase"/>
</dbReference>
<keyword evidence="1" id="KW-0443">Lipid metabolism</keyword>
<name>A0ABY9FKV7_9PSED</name>
<evidence type="ECO:0000313" key="5">
    <source>
        <dbReference type="Proteomes" id="UP001224838"/>
    </source>
</evidence>
<feature type="transmembrane region" description="Helical" evidence="2">
    <location>
        <begin position="527"/>
        <end position="548"/>
    </location>
</feature>
<protein>
    <submittedName>
        <fullName evidence="4">Patatin-like phospholipase family protein</fullName>
    </submittedName>
</protein>
<evidence type="ECO:0000256" key="2">
    <source>
        <dbReference type="SAM" id="Phobius"/>
    </source>
</evidence>
<dbReference type="PANTHER" id="PTHR10728">
    <property type="entry name" value="CYTOSOLIC PHOSPHOLIPASE A2"/>
    <property type="match status" value="1"/>
</dbReference>
<gene>
    <name evidence="4" type="ORF">PSH92_13945</name>
</gene>
<feature type="transmembrane region" description="Helical" evidence="2">
    <location>
        <begin position="393"/>
        <end position="414"/>
    </location>
</feature>
<evidence type="ECO:0000313" key="4">
    <source>
        <dbReference type="EMBL" id="WLH03924.1"/>
    </source>
</evidence>
<feature type="transmembrane region" description="Helical" evidence="2">
    <location>
        <begin position="242"/>
        <end position="269"/>
    </location>
</feature>
<dbReference type="PANTHER" id="PTHR10728:SF40">
    <property type="entry name" value="PATATIN FAMILY PROTEIN"/>
    <property type="match status" value="1"/>
</dbReference>
<feature type="transmembrane region" description="Helical" evidence="2">
    <location>
        <begin position="175"/>
        <end position="197"/>
    </location>
</feature>
<evidence type="ECO:0000259" key="3">
    <source>
        <dbReference type="Pfam" id="PF01734"/>
    </source>
</evidence>
<keyword evidence="5" id="KW-1185">Reference proteome</keyword>